<dbReference type="RefSeq" id="WP_273299880.1">
    <property type="nucleotide sequence ID" value="NZ_CAJXAW010000013.1"/>
</dbReference>
<dbReference type="EMBL" id="DPMF01000380">
    <property type="protein sequence ID" value="HCV82646.1"/>
    <property type="molecule type" value="Genomic_DNA"/>
</dbReference>
<dbReference type="AlphaFoldDB" id="A0A3D5J5W3"/>
<accession>A0A3D5J5W3</accession>
<protein>
    <submittedName>
        <fullName evidence="1">Uncharacterized protein</fullName>
    </submittedName>
</protein>
<sequence length="230" mass="27227">MNSLANNGNISYRETLRKIRQKHQIKPNERHFLKELKHANIRCLAFTTDGGFCEKGNFYKNLEAGLGTIRINYQDQYTAKEKVLILNKLEKEIEGIPIDFQINALYQKIEDAFCFYSQALDESNRLYFKTLFKNLCFHKKAYISGLKSQYKLANYRRKQNGLKCKELRNKGRDFVVKRGLELQSELESLYRDLIPNISDQQERHTLESHLKYVLEDKQLFSRLKSDKFLI</sequence>
<proteinExistence type="predicted"/>
<dbReference type="Proteomes" id="UP000264330">
    <property type="component" value="Unassembled WGS sequence"/>
</dbReference>
<evidence type="ECO:0000313" key="2">
    <source>
        <dbReference type="Proteomes" id="UP000264330"/>
    </source>
</evidence>
<gene>
    <name evidence="1" type="ORF">DGQ38_16520</name>
</gene>
<comment type="caution">
    <text evidence="1">The sequence shown here is derived from an EMBL/GenBank/DDBJ whole genome shotgun (WGS) entry which is preliminary data.</text>
</comment>
<name>A0A3D5J5W3_9FLAO</name>
<organism evidence="1 2">
    <name type="scientific">Zunongwangia profunda</name>
    <dbReference type="NCBI Taxonomy" id="398743"/>
    <lineage>
        <taxon>Bacteria</taxon>
        <taxon>Pseudomonadati</taxon>
        <taxon>Bacteroidota</taxon>
        <taxon>Flavobacteriia</taxon>
        <taxon>Flavobacteriales</taxon>
        <taxon>Flavobacteriaceae</taxon>
        <taxon>Zunongwangia</taxon>
    </lineage>
</organism>
<reference evidence="1 2" key="1">
    <citation type="journal article" date="2018" name="Nat. Biotechnol.">
        <title>A standardized bacterial taxonomy based on genome phylogeny substantially revises the tree of life.</title>
        <authorList>
            <person name="Parks D.H."/>
            <person name="Chuvochina M."/>
            <person name="Waite D.W."/>
            <person name="Rinke C."/>
            <person name="Skarshewski A."/>
            <person name="Chaumeil P.A."/>
            <person name="Hugenholtz P."/>
        </authorList>
    </citation>
    <scope>NUCLEOTIDE SEQUENCE [LARGE SCALE GENOMIC DNA]</scope>
    <source>
        <strain evidence="1">UBA9359</strain>
    </source>
</reference>
<evidence type="ECO:0000313" key="1">
    <source>
        <dbReference type="EMBL" id="HCV82646.1"/>
    </source>
</evidence>